<dbReference type="Pfam" id="PF00276">
    <property type="entry name" value="Ribosomal_L23"/>
    <property type="match status" value="1"/>
</dbReference>
<dbReference type="GO" id="GO:0003735">
    <property type="term" value="F:structural constituent of ribosome"/>
    <property type="evidence" value="ECO:0007669"/>
    <property type="project" value="InterPro"/>
</dbReference>
<organism evidence="7 8">
    <name type="scientific">Oopsacas minuta</name>
    <dbReference type="NCBI Taxonomy" id="111878"/>
    <lineage>
        <taxon>Eukaryota</taxon>
        <taxon>Metazoa</taxon>
        <taxon>Porifera</taxon>
        <taxon>Hexactinellida</taxon>
        <taxon>Hexasterophora</taxon>
        <taxon>Lyssacinosida</taxon>
        <taxon>Leucopsacidae</taxon>
        <taxon>Oopsacas</taxon>
    </lineage>
</organism>
<name>A0AAV7JU49_9METZ</name>
<reference evidence="7 8" key="1">
    <citation type="journal article" date="2023" name="BMC Biol.">
        <title>The compact genome of the sponge Oopsacas minuta (Hexactinellida) is lacking key metazoan core genes.</title>
        <authorList>
            <person name="Santini S."/>
            <person name="Schenkelaars Q."/>
            <person name="Jourda C."/>
            <person name="Duchesne M."/>
            <person name="Belahbib H."/>
            <person name="Rocher C."/>
            <person name="Selva M."/>
            <person name="Riesgo A."/>
            <person name="Vervoort M."/>
            <person name="Leys S.P."/>
            <person name="Kodjabachian L."/>
            <person name="Le Bivic A."/>
            <person name="Borchiellini C."/>
            <person name="Claverie J.M."/>
            <person name="Renard E."/>
        </authorList>
    </citation>
    <scope>NUCLEOTIDE SEQUENCE [LARGE SCALE GENOMIC DNA]</scope>
    <source>
        <strain evidence="7">SPO-2</strain>
    </source>
</reference>
<dbReference type="GO" id="GO:0005762">
    <property type="term" value="C:mitochondrial large ribosomal subunit"/>
    <property type="evidence" value="ECO:0007669"/>
    <property type="project" value="TreeGrafter"/>
</dbReference>
<feature type="region of interest" description="Disordered" evidence="6">
    <location>
        <begin position="155"/>
        <end position="185"/>
    </location>
</feature>
<evidence type="ECO:0000256" key="3">
    <source>
        <dbReference type="ARBA" id="ARBA00023274"/>
    </source>
</evidence>
<comment type="caution">
    <text evidence="7">The sequence shown here is derived from an EMBL/GenBank/DDBJ whole genome shotgun (WGS) entry which is preliminary data.</text>
</comment>
<dbReference type="InterPro" id="IPR012677">
    <property type="entry name" value="Nucleotide-bd_a/b_plait_sf"/>
</dbReference>
<evidence type="ECO:0000256" key="4">
    <source>
        <dbReference type="ARBA" id="ARBA00039977"/>
    </source>
</evidence>
<evidence type="ECO:0000256" key="2">
    <source>
        <dbReference type="ARBA" id="ARBA00022980"/>
    </source>
</evidence>
<evidence type="ECO:0000313" key="8">
    <source>
        <dbReference type="Proteomes" id="UP001165289"/>
    </source>
</evidence>
<dbReference type="PANTHER" id="PTHR12059:SF5">
    <property type="entry name" value="LARGE RIBOSOMAL SUBUNIT PROTEIN UL23M"/>
    <property type="match status" value="1"/>
</dbReference>
<evidence type="ECO:0000313" key="7">
    <source>
        <dbReference type="EMBL" id="KAI6652223.1"/>
    </source>
</evidence>
<gene>
    <name evidence="7" type="ORF">LOD99_7240</name>
</gene>
<evidence type="ECO:0000256" key="5">
    <source>
        <dbReference type="ARBA" id="ARBA00041375"/>
    </source>
</evidence>
<keyword evidence="2" id="KW-0689">Ribosomal protein</keyword>
<dbReference type="SUPFAM" id="SSF54189">
    <property type="entry name" value="Ribosomal proteins S24e, L23 and L15e"/>
    <property type="match status" value="1"/>
</dbReference>
<dbReference type="InterPro" id="IPR013025">
    <property type="entry name" value="Ribosomal_uL23-like"/>
</dbReference>
<accession>A0AAV7JU49</accession>
<dbReference type="GO" id="GO:0032543">
    <property type="term" value="P:mitochondrial translation"/>
    <property type="evidence" value="ECO:0007669"/>
    <property type="project" value="TreeGrafter"/>
</dbReference>
<keyword evidence="8" id="KW-1185">Reference proteome</keyword>
<dbReference type="InterPro" id="IPR012678">
    <property type="entry name" value="Ribosomal_uL23/eL15/eS24_sf"/>
</dbReference>
<dbReference type="PANTHER" id="PTHR12059">
    <property type="entry name" value="RIBOSOMAL PROTEIN L23-RELATED"/>
    <property type="match status" value="1"/>
</dbReference>
<comment type="similarity">
    <text evidence="1">Belongs to the universal ribosomal protein uL23 family.</text>
</comment>
<dbReference type="EMBL" id="JAKMXF010000299">
    <property type="protein sequence ID" value="KAI6652223.1"/>
    <property type="molecule type" value="Genomic_DNA"/>
</dbReference>
<dbReference type="AlphaFoldDB" id="A0AAV7JU49"/>
<sequence length="185" mass="21530">MLQVLRQNNKFLLSCVAKPITRKYQQKTDENSDPYDLTYRLSKFILMPEQNIYMVRPYRPVADNVVVFHVDMKFSKFEIKNYLEQIYGLKVKKVNTMIKLGQTLEIIPKGSFQTKKHKFPDKKVAYVLLAEGKFTYPDVSSAFFTSDEIKREFVTGSKEDDEGDEPLEDVKKKKPKYPPIKGTAS</sequence>
<evidence type="ECO:0000256" key="6">
    <source>
        <dbReference type="SAM" id="MobiDB-lite"/>
    </source>
</evidence>
<proteinExistence type="inferred from homology"/>
<dbReference type="Proteomes" id="UP001165289">
    <property type="component" value="Unassembled WGS sequence"/>
</dbReference>
<keyword evidence="3" id="KW-0687">Ribonucleoprotein</keyword>
<dbReference type="Gene3D" id="3.30.70.330">
    <property type="match status" value="1"/>
</dbReference>
<evidence type="ECO:0000256" key="1">
    <source>
        <dbReference type="ARBA" id="ARBA00006700"/>
    </source>
</evidence>
<protein>
    <recommendedName>
        <fullName evidence="4">Large ribosomal subunit protein uL23m</fullName>
    </recommendedName>
    <alternativeName>
        <fullName evidence="5">39S ribosomal protein L23, mitochondrial</fullName>
    </alternativeName>
</protein>